<dbReference type="InterPro" id="IPR001138">
    <property type="entry name" value="Zn2Cys6_DnaBD"/>
</dbReference>
<keyword evidence="4" id="KW-1185">Reference proteome</keyword>
<dbReference type="Gene3D" id="4.10.240.10">
    <property type="entry name" value="Zn(2)-C6 fungal-type DNA-binding domain"/>
    <property type="match status" value="1"/>
</dbReference>
<evidence type="ECO:0000256" key="1">
    <source>
        <dbReference type="ARBA" id="ARBA00023242"/>
    </source>
</evidence>
<sequence length="508" mass="57089">MGRQPTSGYCQTCRKRRVKCGENPPHRDTDKARPHCGRCLASGHPCGGYDLPLRVQVLGVHSEHDGTQRLVRVPTQQQSNPGRHLAHELLPSTENDMRLGLRDSQHWQQQTSAAYFFATFNWAPFWRPLILSATDGDSLDINRVCFQAISYGYMGLSLGDRALQARGGRLYGQVLREVQALLLQQEKSRLAKLGFTMVMMNMYEALGPAPPHHVGIIRILQHCGPGTFQEESLLEAFRSCRALLALCRQSRCLLEDEPWKTLPWQQRPKTFEDRLMDIIVDLPGVAESVVAPHKRAACLDKINTLTVALQEWRWDWHAVHAASVRQVRHHAGGSLVEEMPDTRAPPPTIVNQMLLASLEFDSPRLALDILYYNATLLYLMQLEAVARGQPSPPEPEILSREDERYIRRQAARNNSDGGGNPLLLPGQVKFHCQAAAEAFMTLSCVTRLLATTPEKATVVPPAAIGVVYCVLRDQLRLGDGWLALLLSKHALFHDAQRVFWGYFVGVRR</sequence>
<evidence type="ECO:0000313" key="4">
    <source>
        <dbReference type="Proteomes" id="UP001303115"/>
    </source>
</evidence>
<dbReference type="Pfam" id="PF00172">
    <property type="entry name" value="Zn_clus"/>
    <property type="match status" value="1"/>
</dbReference>
<evidence type="ECO:0000313" key="3">
    <source>
        <dbReference type="EMBL" id="KAK4034379.1"/>
    </source>
</evidence>
<name>A0AAN6SNP9_9PEZI</name>
<feature type="domain" description="Zn(2)-C6 fungal-type" evidence="2">
    <location>
        <begin position="10"/>
        <end position="46"/>
    </location>
</feature>
<reference evidence="4" key="1">
    <citation type="journal article" date="2023" name="Mol. Phylogenet. Evol.">
        <title>Genome-scale phylogeny and comparative genomics of the fungal order Sordariales.</title>
        <authorList>
            <person name="Hensen N."/>
            <person name="Bonometti L."/>
            <person name="Westerberg I."/>
            <person name="Brannstrom I.O."/>
            <person name="Guillou S."/>
            <person name="Cros-Aarteil S."/>
            <person name="Calhoun S."/>
            <person name="Haridas S."/>
            <person name="Kuo A."/>
            <person name="Mondo S."/>
            <person name="Pangilinan J."/>
            <person name="Riley R."/>
            <person name="LaButti K."/>
            <person name="Andreopoulos B."/>
            <person name="Lipzen A."/>
            <person name="Chen C."/>
            <person name="Yan M."/>
            <person name="Daum C."/>
            <person name="Ng V."/>
            <person name="Clum A."/>
            <person name="Steindorff A."/>
            <person name="Ohm R.A."/>
            <person name="Martin F."/>
            <person name="Silar P."/>
            <person name="Natvig D.O."/>
            <person name="Lalanne C."/>
            <person name="Gautier V."/>
            <person name="Ament-Velasquez S.L."/>
            <person name="Kruys A."/>
            <person name="Hutchinson M.I."/>
            <person name="Powell A.J."/>
            <person name="Barry K."/>
            <person name="Miller A.N."/>
            <person name="Grigoriev I.V."/>
            <person name="Debuchy R."/>
            <person name="Gladieux P."/>
            <person name="Hiltunen Thoren M."/>
            <person name="Johannesson H."/>
        </authorList>
    </citation>
    <scope>NUCLEOTIDE SEQUENCE [LARGE SCALE GENOMIC DNA]</scope>
    <source>
        <strain evidence="4">CBS 284.82</strain>
    </source>
</reference>
<comment type="caution">
    <text evidence="3">The sequence shown here is derived from an EMBL/GenBank/DDBJ whole genome shotgun (WGS) entry which is preliminary data.</text>
</comment>
<keyword evidence="1" id="KW-0539">Nucleus</keyword>
<dbReference type="SMART" id="SM00066">
    <property type="entry name" value="GAL4"/>
    <property type="match status" value="1"/>
</dbReference>
<dbReference type="InterPro" id="IPR036864">
    <property type="entry name" value="Zn2-C6_fun-type_DNA-bd_sf"/>
</dbReference>
<protein>
    <recommendedName>
        <fullName evidence="2">Zn(2)-C6 fungal-type domain-containing protein</fullName>
    </recommendedName>
</protein>
<gene>
    <name evidence="3" type="ORF">C8A01DRAFT_18811</name>
</gene>
<proteinExistence type="predicted"/>
<dbReference type="GO" id="GO:0008270">
    <property type="term" value="F:zinc ion binding"/>
    <property type="evidence" value="ECO:0007669"/>
    <property type="project" value="InterPro"/>
</dbReference>
<dbReference type="SUPFAM" id="SSF57701">
    <property type="entry name" value="Zn2/Cys6 DNA-binding domain"/>
    <property type="match status" value="1"/>
</dbReference>
<dbReference type="PANTHER" id="PTHR38111:SF2">
    <property type="entry name" value="FINGER DOMAIN PROTEIN, PUTATIVE (AFU_ORTHOLOGUE AFUA_1G01560)-RELATED"/>
    <property type="match status" value="1"/>
</dbReference>
<accession>A0AAN6SNP9</accession>
<dbReference type="AlphaFoldDB" id="A0AAN6SNP9"/>
<dbReference type="PANTHER" id="PTHR38111">
    <property type="entry name" value="ZN(2)-C6 FUNGAL-TYPE DOMAIN-CONTAINING PROTEIN-RELATED"/>
    <property type="match status" value="1"/>
</dbReference>
<dbReference type="GO" id="GO:0000981">
    <property type="term" value="F:DNA-binding transcription factor activity, RNA polymerase II-specific"/>
    <property type="evidence" value="ECO:0007669"/>
    <property type="project" value="InterPro"/>
</dbReference>
<dbReference type="EMBL" id="MU854482">
    <property type="protein sequence ID" value="KAK4034379.1"/>
    <property type="molecule type" value="Genomic_DNA"/>
</dbReference>
<dbReference type="Proteomes" id="UP001303115">
    <property type="component" value="Unassembled WGS sequence"/>
</dbReference>
<dbReference type="InterPro" id="IPR053178">
    <property type="entry name" value="Osmoadaptation_assoc"/>
</dbReference>
<evidence type="ECO:0000259" key="2">
    <source>
        <dbReference type="PROSITE" id="PS50048"/>
    </source>
</evidence>
<dbReference type="PROSITE" id="PS50048">
    <property type="entry name" value="ZN2_CY6_FUNGAL_2"/>
    <property type="match status" value="1"/>
</dbReference>
<dbReference type="CDD" id="cd00067">
    <property type="entry name" value="GAL4"/>
    <property type="match status" value="1"/>
</dbReference>
<organism evidence="3 4">
    <name type="scientific">Parachaetomium inaequale</name>
    <dbReference type="NCBI Taxonomy" id="2588326"/>
    <lineage>
        <taxon>Eukaryota</taxon>
        <taxon>Fungi</taxon>
        <taxon>Dikarya</taxon>
        <taxon>Ascomycota</taxon>
        <taxon>Pezizomycotina</taxon>
        <taxon>Sordariomycetes</taxon>
        <taxon>Sordariomycetidae</taxon>
        <taxon>Sordariales</taxon>
        <taxon>Chaetomiaceae</taxon>
        <taxon>Parachaetomium</taxon>
    </lineage>
</organism>